<dbReference type="InterPro" id="IPR011496">
    <property type="entry name" value="O-GlcNAcase_cat"/>
</dbReference>
<dbReference type="InterPro" id="IPR017853">
    <property type="entry name" value="GH"/>
</dbReference>
<evidence type="ECO:0000259" key="2">
    <source>
        <dbReference type="PROSITE" id="PS52009"/>
    </source>
</evidence>
<dbReference type="EMBL" id="BRZM01000018">
    <property type="protein sequence ID" value="GLD53623.1"/>
    <property type="molecule type" value="Genomic_DNA"/>
</dbReference>
<dbReference type="Gene3D" id="3.20.20.80">
    <property type="entry name" value="Glycosidases"/>
    <property type="match status" value="1"/>
</dbReference>
<dbReference type="PANTHER" id="PTHR13170:SF23">
    <property type="entry name" value="PROTEIN O-GLCNACASE-LIKE"/>
    <property type="match status" value="1"/>
</dbReference>
<protein>
    <submittedName>
        <fullName evidence="3">Protein O-GlcNAcase</fullName>
    </submittedName>
</protein>
<proteinExistence type="predicted"/>
<gene>
    <name evidence="3" type="ORF">AKAME5_000634500</name>
</gene>
<accession>A0AAD3MFS3</accession>
<feature type="region of interest" description="Disordered" evidence="1">
    <location>
        <begin position="24"/>
        <end position="46"/>
    </location>
</feature>
<dbReference type="Proteomes" id="UP001279410">
    <property type="component" value="Unassembled WGS sequence"/>
</dbReference>
<evidence type="ECO:0000256" key="1">
    <source>
        <dbReference type="SAM" id="MobiDB-lite"/>
    </source>
</evidence>
<comment type="caution">
    <text evidence="3">The sequence shown here is derived from an EMBL/GenBank/DDBJ whole genome shotgun (WGS) entry which is preliminary data.</text>
</comment>
<dbReference type="PANTHER" id="PTHR13170">
    <property type="entry name" value="O-GLCNACASE"/>
    <property type="match status" value="1"/>
</dbReference>
<reference evidence="3" key="1">
    <citation type="submission" date="2022-08" db="EMBL/GenBank/DDBJ databases">
        <title>Genome sequencing of akame (Lates japonicus).</title>
        <authorList>
            <person name="Hashiguchi Y."/>
            <person name="Takahashi H."/>
        </authorList>
    </citation>
    <scope>NUCLEOTIDE SEQUENCE</scope>
    <source>
        <strain evidence="3">Kochi</strain>
    </source>
</reference>
<dbReference type="PROSITE" id="PS52009">
    <property type="entry name" value="GH84"/>
    <property type="match status" value="1"/>
</dbReference>
<feature type="domain" description="GH84" evidence="2">
    <location>
        <begin position="46"/>
        <end position="235"/>
    </location>
</feature>
<organism evidence="3 4">
    <name type="scientific">Lates japonicus</name>
    <name type="common">Japanese lates</name>
    <dbReference type="NCBI Taxonomy" id="270547"/>
    <lineage>
        <taxon>Eukaryota</taxon>
        <taxon>Metazoa</taxon>
        <taxon>Chordata</taxon>
        <taxon>Craniata</taxon>
        <taxon>Vertebrata</taxon>
        <taxon>Euteleostomi</taxon>
        <taxon>Actinopterygii</taxon>
        <taxon>Neopterygii</taxon>
        <taxon>Teleostei</taxon>
        <taxon>Neoteleostei</taxon>
        <taxon>Acanthomorphata</taxon>
        <taxon>Carangaria</taxon>
        <taxon>Carangaria incertae sedis</taxon>
        <taxon>Centropomidae</taxon>
        <taxon>Lates</taxon>
    </lineage>
</organism>
<evidence type="ECO:0000313" key="4">
    <source>
        <dbReference type="Proteomes" id="UP001279410"/>
    </source>
</evidence>
<dbReference type="AlphaFoldDB" id="A0AAD3MFS3"/>
<dbReference type="InterPro" id="IPR051822">
    <property type="entry name" value="Glycosyl_Hydrolase_84"/>
</dbReference>
<dbReference type="GO" id="GO:0016231">
    <property type="term" value="F:beta-N-acetylglucosaminidase activity"/>
    <property type="evidence" value="ECO:0007669"/>
    <property type="project" value="TreeGrafter"/>
</dbReference>
<dbReference type="Pfam" id="PF07555">
    <property type="entry name" value="NAGidase"/>
    <property type="match status" value="1"/>
</dbReference>
<dbReference type="SUPFAM" id="SSF51445">
    <property type="entry name" value="(Trans)glycosidases"/>
    <property type="match status" value="1"/>
</dbReference>
<dbReference type="GO" id="GO:0009100">
    <property type="term" value="P:glycoprotein metabolic process"/>
    <property type="evidence" value="ECO:0007669"/>
    <property type="project" value="TreeGrafter"/>
</dbReference>
<name>A0AAD3MFS3_LATJO</name>
<sequence length="235" mass="26189">MNLEFFIRCHHNIKLSDGESISSSLAHLGPTGSRGGQRGRGQDGGEETVSLWGGGGILWEAMVYGSEESSLPMDAALRLNTYLYGPKDDLKHRLLWREVYSPEEEESVAYSLSPVGPVERPVRFIRPLTCQDIVFSSSCDHNLLKRKLRQVARAFAILFDDRSSMYQADSEAFSSHSPTLRSAVTNDGSIGSWRNHPSSSFAQQNTMVLYCSRCILNPACRLLEDLPNNSNMDKN</sequence>
<keyword evidence="4" id="KW-1185">Reference proteome</keyword>
<evidence type="ECO:0000313" key="3">
    <source>
        <dbReference type="EMBL" id="GLD53623.1"/>
    </source>
</evidence>